<evidence type="ECO:0000313" key="5">
    <source>
        <dbReference type="Proteomes" id="UP001303647"/>
    </source>
</evidence>
<organism evidence="4 5">
    <name type="scientific">Corynascus novoguineensis</name>
    <dbReference type="NCBI Taxonomy" id="1126955"/>
    <lineage>
        <taxon>Eukaryota</taxon>
        <taxon>Fungi</taxon>
        <taxon>Dikarya</taxon>
        <taxon>Ascomycota</taxon>
        <taxon>Pezizomycotina</taxon>
        <taxon>Sordariomycetes</taxon>
        <taxon>Sordariomycetidae</taxon>
        <taxon>Sordariales</taxon>
        <taxon>Chaetomiaceae</taxon>
        <taxon>Corynascus</taxon>
    </lineage>
</organism>
<dbReference type="InterPro" id="IPR036322">
    <property type="entry name" value="WD40_repeat_dom_sf"/>
</dbReference>
<dbReference type="Pfam" id="PF24883">
    <property type="entry name" value="NPHP3_N"/>
    <property type="match status" value="1"/>
</dbReference>
<dbReference type="SMART" id="SM00320">
    <property type="entry name" value="WD40"/>
    <property type="match status" value="3"/>
</dbReference>
<evidence type="ECO:0000259" key="3">
    <source>
        <dbReference type="PROSITE" id="PS50837"/>
    </source>
</evidence>
<keyword evidence="2" id="KW-0853">WD repeat</keyword>
<dbReference type="Gene3D" id="2.130.10.10">
    <property type="entry name" value="YVTN repeat-like/Quinoprotein amine dehydrogenase"/>
    <property type="match status" value="3"/>
</dbReference>
<evidence type="ECO:0000256" key="2">
    <source>
        <dbReference type="PROSITE-ProRule" id="PRU00221"/>
    </source>
</evidence>
<reference evidence="4" key="1">
    <citation type="journal article" date="2023" name="Mol. Phylogenet. Evol.">
        <title>Genome-scale phylogeny and comparative genomics of the fungal order Sordariales.</title>
        <authorList>
            <person name="Hensen N."/>
            <person name="Bonometti L."/>
            <person name="Westerberg I."/>
            <person name="Brannstrom I.O."/>
            <person name="Guillou S."/>
            <person name="Cros-Aarteil S."/>
            <person name="Calhoun S."/>
            <person name="Haridas S."/>
            <person name="Kuo A."/>
            <person name="Mondo S."/>
            <person name="Pangilinan J."/>
            <person name="Riley R."/>
            <person name="LaButti K."/>
            <person name="Andreopoulos B."/>
            <person name="Lipzen A."/>
            <person name="Chen C."/>
            <person name="Yan M."/>
            <person name="Daum C."/>
            <person name="Ng V."/>
            <person name="Clum A."/>
            <person name="Steindorff A."/>
            <person name="Ohm R.A."/>
            <person name="Martin F."/>
            <person name="Silar P."/>
            <person name="Natvig D.O."/>
            <person name="Lalanne C."/>
            <person name="Gautier V."/>
            <person name="Ament-Velasquez S.L."/>
            <person name="Kruys A."/>
            <person name="Hutchinson M.I."/>
            <person name="Powell A.J."/>
            <person name="Barry K."/>
            <person name="Miller A.N."/>
            <person name="Grigoriev I.V."/>
            <person name="Debuchy R."/>
            <person name="Gladieux P."/>
            <person name="Hiltunen Thoren M."/>
            <person name="Johannesson H."/>
        </authorList>
    </citation>
    <scope>NUCLEOTIDE SEQUENCE</scope>
    <source>
        <strain evidence="4">CBS 359.72</strain>
    </source>
</reference>
<feature type="domain" description="NACHT" evidence="3">
    <location>
        <begin position="101"/>
        <end position="248"/>
    </location>
</feature>
<dbReference type="PANTHER" id="PTHR10039">
    <property type="entry name" value="AMELOGENIN"/>
    <property type="match status" value="1"/>
</dbReference>
<keyword evidence="1" id="KW-0677">Repeat</keyword>
<feature type="repeat" description="WD" evidence="2">
    <location>
        <begin position="979"/>
        <end position="1005"/>
    </location>
</feature>
<dbReference type="PROSITE" id="PS50837">
    <property type="entry name" value="NACHT"/>
    <property type="match status" value="1"/>
</dbReference>
<dbReference type="InterPro" id="IPR007111">
    <property type="entry name" value="NACHT_NTPase"/>
</dbReference>
<dbReference type="Gene3D" id="3.40.50.300">
    <property type="entry name" value="P-loop containing nucleotide triphosphate hydrolases"/>
    <property type="match status" value="1"/>
</dbReference>
<dbReference type="PANTHER" id="PTHR10039:SF14">
    <property type="entry name" value="NACHT DOMAIN-CONTAINING PROTEIN"/>
    <property type="match status" value="1"/>
</dbReference>
<dbReference type="InterPro" id="IPR015943">
    <property type="entry name" value="WD40/YVTN_repeat-like_dom_sf"/>
</dbReference>
<accession>A0AAN7CTP7</accession>
<dbReference type="Pfam" id="PF00400">
    <property type="entry name" value="WD40"/>
    <property type="match status" value="1"/>
</dbReference>
<dbReference type="SUPFAM" id="SSF50978">
    <property type="entry name" value="WD40 repeat-like"/>
    <property type="match status" value="1"/>
</dbReference>
<evidence type="ECO:0000313" key="4">
    <source>
        <dbReference type="EMBL" id="KAK4248159.1"/>
    </source>
</evidence>
<dbReference type="Proteomes" id="UP001303647">
    <property type="component" value="Unassembled WGS sequence"/>
</dbReference>
<sequence length="1439" mass="161332">MDSDEVSPLEDRSVSITADTNYGLQIGVNYGRLELVDRRVQHFHAPAVFTPEDYFRGLGVDPEDLKTKAEIRTGNARIKACWDWILADPSFKKWRDTGETRILWVVGGPGKGKTSMALGLVDELSGSSGSGSNQAFVVHFFCQNMDSSANTAVSILRGLIYGLGQKQRELMRLLKDKFNSPDDIKTAKLNTLWTIFSKMIAGTKDLGTIYLVVDALDECLQEEEVVPLLDLAVRVSFGPGVKWLFTSRQSSRFRRSIGTGAAGCHVDLDTAEEVEKSVDKFVEIAVQSNQELTPAQKQKILEILRPNAEKSFLYVSLIWKDLRTTSALDMSRRLSELKHHSHGSSVYRVYRMMLEQIKQRDRESGSSTLQNVLEAVLLASRPLSLLELAHAAGLPPGYCDTRPDSGGTRKIADLVQRCGHILNVTEDRVSLVHKSAKDYLMGSGDEDGEAPFLPSPVLDQHASIASRCLMAMLLTLRTPDFSTMESLRDQVPSKQYLQNLRDGAYIYCNWVYHILESKGQFTETSLVIYFFEEKLLGWVEAMGYLGEIRHCVAMVQELSIAAHSIQRVEQQFPGLKDYTDDAFQFLIRYQHLIHANPTHVYLLAMYFTPGCSLTRENCRQRIPCALKFYDNPPERWSPYRYIIDVSGYQWGEKDHRKATKARYSSAGYDLAEGHYSYTSRDFRLAFSTDSKTISIGSSTLGRNILRWNVSDGNFAGSFDAHEDGIASSNDACLVLSWSRAGLGVWDVEHNCLRSRLKYRHSAWRIVVAKFSLDRSRIAVVFKKSVPFRPSRYHLQVWDTATGSSLQETQLADGIRVRDLAFAYKDSLLAFISDKVLTLLSMRTGKRRETRTVTVTVQWPEPNAIAFSEDGSIIAVATRRSVAFYEVDPFEIIAEWTVNEDDPSLIQSFDDIPTYGPTSILGMEIAVSADRKTAAVGHRTFISLFDLTASPLYDVGYSTTRTYRRVIENEDFFYSKLPIIDALAFSPCGTYLACARNDNLVSIWDVHASLQAPAGTDYDAVEIEPSGSRTANPYALFPISSPAEKIMPQPYGLLPISSPDGELCGTWSVTNRVFLWEVATASLRVKFDGRPNLGFQDLGTSVPSNLAWVFSPDSSRAITVVSRTLYLVNTRYWTHVEIALPGQLTAMAFNAQSTLFALSTRSKEGLGIYLFDAVFGSLVLYYLPACDIIRAIAFSSSGTLVAAGERLKNFEFYFWRESDYKHEDVLQHPRRFSIPRPDPLEDGAFLAFIDLELAHIAAMAFSNDDELVVVVINTNASIDGRAVFVRTITLIDPPRIGRLECVMDYTDKRFNHVTVMAHDNGKYGACITKVKWWLISSYPPVTCFRLGTGHEVLTAGGIQFVSPESQNHKTSQGLAYEDVDGATWVYWEGHRVLLLPPEILWIRTDLHLKHDVLGNEPARLSFLSIETPGNAEPAQEETHH</sequence>
<dbReference type="InterPro" id="IPR027417">
    <property type="entry name" value="P-loop_NTPase"/>
</dbReference>
<dbReference type="PROSITE" id="PS50082">
    <property type="entry name" value="WD_REPEATS_2"/>
    <property type="match status" value="1"/>
</dbReference>
<name>A0AAN7CTP7_9PEZI</name>
<dbReference type="EMBL" id="MU857641">
    <property type="protein sequence ID" value="KAK4248159.1"/>
    <property type="molecule type" value="Genomic_DNA"/>
</dbReference>
<dbReference type="InterPro" id="IPR056884">
    <property type="entry name" value="NPHP3-like_N"/>
</dbReference>
<protein>
    <recommendedName>
        <fullName evidence="3">NACHT domain-containing protein</fullName>
    </recommendedName>
</protein>
<gene>
    <name evidence="4" type="ORF">C7999DRAFT_31353</name>
</gene>
<reference evidence="4" key="2">
    <citation type="submission" date="2023-05" db="EMBL/GenBank/DDBJ databases">
        <authorList>
            <consortium name="Lawrence Berkeley National Laboratory"/>
            <person name="Steindorff A."/>
            <person name="Hensen N."/>
            <person name="Bonometti L."/>
            <person name="Westerberg I."/>
            <person name="Brannstrom I.O."/>
            <person name="Guillou S."/>
            <person name="Cros-Aarteil S."/>
            <person name="Calhoun S."/>
            <person name="Haridas S."/>
            <person name="Kuo A."/>
            <person name="Mondo S."/>
            <person name="Pangilinan J."/>
            <person name="Riley R."/>
            <person name="Labutti K."/>
            <person name="Andreopoulos B."/>
            <person name="Lipzen A."/>
            <person name="Chen C."/>
            <person name="Yanf M."/>
            <person name="Daum C."/>
            <person name="Ng V."/>
            <person name="Clum A."/>
            <person name="Ohm R."/>
            <person name="Martin F."/>
            <person name="Silar P."/>
            <person name="Natvig D."/>
            <person name="Lalanne C."/>
            <person name="Gautier V."/>
            <person name="Ament-Velasquez S.L."/>
            <person name="Kruys A."/>
            <person name="Hutchinson M.I."/>
            <person name="Powell A.J."/>
            <person name="Barry K."/>
            <person name="Miller A.N."/>
            <person name="Grigoriev I.V."/>
            <person name="Debuchy R."/>
            <person name="Gladieux P."/>
            <person name="Thoren M.H."/>
            <person name="Johannesson H."/>
        </authorList>
    </citation>
    <scope>NUCLEOTIDE SEQUENCE</scope>
    <source>
        <strain evidence="4">CBS 359.72</strain>
    </source>
</reference>
<dbReference type="InterPro" id="IPR001680">
    <property type="entry name" value="WD40_rpt"/>
</dbReference>
<evidence type="ECO:0000256" key="1">
    <source>
        <dbReference type="ARBA" id="ARBA00022737"/>
    </source>
</evidence>
<comment type="caution">
    <text evidence="4">The sequence shown here is derived from an EMBL/GenBank/DDBJ whole genome shotgun (WGS) entry which is preliminary data.</text>
</comment>
<proteinExistence type="predicted"/>
<dbReference type="SUPFAM" id="SSF52540">
    <property type="entry name" value="P-loop containing nucleoside triphosphate hydrolases"/>
    <property type="match status" value="1"/>
</dbReference>
<keyword evidence="5" id="KW-1185">Reference proteome</keyword>